<dbReference type="EMBL" id="CM047944">
    <property type="protein sequence ID" value="KAI9899101.1"/>
    <property type="molecule type" value="Genomic_DNA"/>
</dbReference>
<proteinExistence type="predicted"/>
<sequence>MASYVARTKEGLAKAYKTDPNINRVKSWYEPVKKRLPSATAEYLIEKLPVLQWLPHYNWRWALNDAIAGITVGVMFIPQGLAYAKIANIPVEHGLYSCWIPSALYFFLGTSKELSSGPTSILGLLTAEVVGDLTKEGYADHEIASAIAFMVGVFALAIGLLKLGFLLDFVSAPVLTGWISAVALVILLGQVGGLIGMSVPSGTAEIIRGVLGHLHRIKPLTLAIGFTCIFVLVVLEQVGKRWGKRNFWLKMFCTSRAVVVLVLYTLISFLVNNKYSDPDDYKWDVTKVQTHGIYTPRVPDTSLLSKVAGRAFAPLIAMSVEHLGVGKAFGLRNNYNIDKSQELVFLGVENIVNSFFGAMTTGAAMSRTAVNSECGVRTPANFLLTSAFILLTIYELAPALYWIPKATLSAIIIMAVFHLISPPRLFYRYWRMSFCDFVASMLGFWVTLFTTTEIGLATAVGFNIVITLLRLAFPRLKTLSNSDTSSNAWDLPRPQPNTGVIDVPPEAFYVRFTDDLLFPNAERLKSSIVDTVKITYALPPDRMPNLASRDRNWNAVGDKKIDRTRARKGITPFRLDETPLRHVVFDMTMVSFMDITGCLSLIELKMELRRYIGEDLAFRFVGLSDQVRERFERAEWSFAREGEQRDGSTDVLYETLEHALHHRDGSEKSDSVMAEKTLDV</sequence>
<comment type="caution">
    <text evidence="1">The sequence shown here is derived from an EMBL/GenBank/DDBJ whole genome shotgun (WGS) entry which is preliminary data.</text>
</comment>
<protein>
    <submittedName>
        <fullName evidence="1">Uncharacterized protein</fullName>
    </submittedName>
</protein>
<reference evidence="1" key="1">
    <citation type="submission" date="2022-10" db="EMBL/GenBank/DDBJ databases">
        <title>Complete Genome of Trichothecium roseum strain YXFP-22015, a Plant Pathogen Isolated from Citrus.</title>
        <authorList>
            <person name="Wang Y."/>
            <person name="Zhu L."/>
        </authorList>
    </citation>
    <scope>NUCLEOTIDE SEQUENCE</scope>
    <source>
        <strain evidence="1">YXFP-22015</strain>
    </source>
</reference>
<evidence type="ECO:0000313" key="2">
    <source>
        <dbReference type="Proteomes" id="UP001163324"/>
    </source>
</evidence>
<gene>
    <name evidence="1" type="ORF">N3K66_005562</name>
</gene>
<organism evidence="1 2">
    <name type="scientific">Trichothecium roseum</name>
    <dbReference type="NCBI Taxonomy" id="47278"/>
    <lineage>
        <taxon>Eukaryota</taxon>
        <taxon>Fungi</taxon>
        <taxon>Dikarya</taxon>
        <taxon>Ascomycota</taxon>
        <taxon>Pezizomycotina</taxon>
        <taxon>Sordariomycetes</taxon>
        <taxon>Hypocreomycetidae</taxon>
        <taxon>Hypocreales</taxon>
        <taxon>Hypocreales incertae sedis</taxon>
        <taxon>Trichothecium</taxon>
    </lineage>
</organism>
<dbReference type="Proteomes" id="UP001163324">
    <property type="component" value="Chromosome 5"/>
</dbReference>
<evidence type="ECO:0000313" key="1">
    <source>
        <dbReference type="EMBL" id="KAI9899101.1"/>
    </source>
</evidence>
<name>A0ACC0UYG6_9HYPO</name>
<accession>A0ACC0UYG6</accession>
<keyword evidence="2" id="KW-1185">Reference proteome</keyword>